<evidence type="ECO:0000256" key="1">
    <source>
        <dbReference type="SAM" id="MobiDB-lite"/>
    </source>
</evidence>
<gene>
    <name evidence="2" type="ORF">SEMRO_10_G007840.1</name>
</gene>
<dbReference type="Proteomes" id="UP001153069">
    <property type="component" value="Unassembled WGS sequence"/>
</dbReference>
<name>A0A9N8D5K0_9STRA</name>
<dbReference type="EMBL" id="CAICTM010000010">
    <property type="protein sequence ID" value="CAB9496818.1"/>
    <property type="molecule type" value="Genomic_DNA"/>
</dbReference>
<protein>
    <submittedName>
        <fullName evidence="2">Uncharacterized protein</fullName>
    </submittedName>
</protein>
<reference evidence="2" key="1">
    <citation type="submission" date="2020-06" db="EMBL/GenBank/DDBJ databases">
        <authorList>
            <consortium name="Plant Systems Biology data submission"/>
        </authorList>
    </citation>
    <scope>NUCLEOTIDE SEQUENCE</scope>
    <source>
        <strain evidence="2">D6</strain>
    </source>
</reference>
<organism evidence="2 3">
    <name type="scientific">Seminavis robusta</name>
    <dbReference type="NCBI Taxonomy" id="568900"/>
    <lineage>
        <taxon>Eukaryota</taxon>
        <taxon>Sar</taxon>
        <taxon>Stramenopiles</taxon>
        <taxon>Ochrophyta</taxon>
        <taxon>Bacillariophyta</taxon>
        <taxon>Bacillariophyceae</taxon>
        <taxon>Bacillariophycidae</taxon>
        <taxon>Naviculales</taxon>
        <taxon>Naviculaceae</taxon>
        <taxon>Seminavis</taxon>
    </lineage>
</organism>
<proteinExistence type="predicted"/>
<evidence type="ECO:0000313" key="3">
    <source>
        <dbReference type="Proteomes" id="UP001153069"/>
    </source>
</evidence>
<evidence type="ECO:0000313" key="2">
    <source>
        <dbReference type="EMBL" id="CAB9496818.1"/>
    </source>
</evidence>
<dbReference type="AlphaFoldDB" id="A0A9N8D5K0"/>
<keyword evidence="3" id="KW-1185">Reference proteome</keyword>
<feature type="region of interest" description="Disordered" evidence="1">
    <location>
        <begin position="157"/>
        <end position="291"/>
    </location>
</feature>
<feature type="compositionally biased region" description="Polar residues" evidence="1">
    <location>
        <begin position="257"/>
        <end position="268"/>
    </location>
</feature>
<sequence length="327" mass="35608">MFSANENLALRQHKKKVVSFVEACIPEEALDMGTIVMAMQVSCKAPGCVPLETAIVIVFPKLGEELIAGLSESCGGNYKTKVLKPMAEVTKEDVLEALPSAFPGGKRSMEKLCMQARDVMLGQITQLFGEEDQQGRKLMAEYLQTCLQEYIDRDCTPPEWGGPFPPLSNDNKEDTTTKASLTGKKPTADNGDKKSDNQDEATTTEFKATNPPPEKPAAAVSPPPSKGNFVFKRPIDSEEEPPNSTESEPINSDRQHVFSSFTASTNIARPSKNNSQPQPPPKPTVSSSQNIIVQLGERQHAPGIRQPGCPCCDPDNTNNLLDQMMAM</sequence>
<feature type="compositionally biased region" description="Basic and acidic residues" evidence="1">
    <location>
        <begin position="186"/>
        <end position="197"/>
    </location>
</feature>
<accession>A0A9N8D5K0</accession>
<dbReference type="OrthoDB" id="199379at2759"/>
<feature type="compositionally biased region" description="Pro residues" evidence="1">
    <location>
        <begin position="210"/>
        <end position="225"/>
    </location>
</feature>
<comment type="caution">
    <text evidence="2">The sequence shown here is derived from an EMBL/GenBank/DDBJ whole genome shotgun (WGS) entry which is preliminary data.</text>
</comment>